<dbReference type="Gene3D" id="1.10.10.10">
    <property type="entry name" value="Winged helix-like DNA-binding domain superfamily/Winged helix DNA-binding domain"/>
    <property type="match status" value="1"/>
</dbReference>
<comment type="similarity">
    <text evidence="1">Belongs to the sigma-70 factor family.</text>
</comment>
<keyword evidence="2" id="KW-0805">Transcription regulation</keyword>
<dbReference type="PANTHER" id="PTHR30603:SF47">
    <property type="entry name" value="RNA POLYMERASE SIGMA FACTOR SIGD, CHLOROPLASTIC"/>
    <property type="match status" value="1"/>
</dbReference>
<evidence type="ECO:0000313" key="9">
    <source>
        <dbReference type="EMBL" id="KAJ8598099.1"/>
    </source>
</evidence>
<dbReference type="NCBIfam" id="TIGR02937">
    <property type="entry name" value="sigma70-ECF"/>
    <property type="match status" value="1"/>
</dbReference>
<dbReference type="PROSITE" id="PS00715">
    <property type="entry name" value="SIGMA70_1"/>
    <property type="match status" value="1"/>
</dbReference>
<dbReference type="EMBL" id="JAQMWT010000695">
    <property type="protein sequence ID" value="KAJ8598099.1"/>
    <property type="molecule type" value="Genomic_DNA"/>
</dbReference>
<feature type="compositionally biased region" description="Basic residues" evidence="6">
    <location>
        <begin position="130"/>
        <end position="146"/>
    </location>
</feature>
<keyword evidence="7" id="KW-0732">Signal</keyword>
<evidence type="ECO:0000256" key="4">
    <source>
        <dbReference type="ARBA" id="ARBA00023125"/>
    </source>
</evidence>
<sequence>MVLGVAIALLLTTASSGFSVVAPARSTQCLRGAKEDLEAAVRAAAEADRRFAEQLILRTTSEAAPEEGLRRKRRRAENNSPQDTLFTTRLLDSSEERELGKVAQRLLRLERARDALMDERVEKHFPRREVTKRKKRDRLPGRKGVRHKDPAEVEWRKEHASTDGFLAEWAVRANLTSAADLEELIGAGRAARQALVAANMRLVYALAKKHEGYGVGLSDLVQEGSIGLMRAATKFDPDRGYKFSTYAYHWIRQAILRTLACDSRLIRLPMSAFLWTHGRDPSDEELCQAMDWSLDKLKRLETALRATLPVSTDAIVRSDADKYGPSQLVGRPCNKLFDDASGAPRVVVNNRRVASWSAPSRQKVKGLKYSDTLMTSEPPAEMNVEFSLMHNAIEEALQKYLTLDEQTVIRRRFGLADGRVQTHRQIAEECCETKQWVKSMEACALRKLRTPHSRQSLRAYNLDREDILYHYQ</sequence>
<dbReference type="InterPro" id="IPR036388">
    <property type="entry name" value="WH-like_DNA-bd_sf"/>
</dbReference>
<evidence type="ECO:0000256" key="5">
    <source>
        <dbReference type="ARBA" id="ARBA00023163"/>
    </source>
</evidence>
<protein>
    <recommendedName>
        <fullName evidence="8">RNA polymerase sigma-70 domain-containing protein</fullName>
    </recommendedName>
</protein>
<dbReference type="PRINTS" id="PR00046">
    <property type="entry name" value="SIGMA70FCT"/>
</dbReference>
<dbReference type="GO" id="GO:0003677">
    <property type="term" value="F:DNA binding"/>
    <property type="evidence" value="ECO:0007669"/>
    <property type="project" value="UniProtKB-KW"/>
</dbReference>
<feature type="chain" id="PRO_5042007632" description="RNA polymerase sigma-70 domain-containing protein" evidence="7">
    <location>
        <begin position="18"/>
        <end position="472"/>
    </location>
</feature>
<comment type="caution">
    <text evidence="9">The sequence shown here is derived from an EMBL/GenBank/DDBJ whole genome shotgun (WGS) entry which is preliminary data.</text>
</comment>
<dbReference type="GO" id="GO:0006352">
    <property type="term" value="P:DNA-templated transcription initiation"/>
    <property type="evidence" value="ECO:0007669"/>
    <property type="project" value="InterPro"/>
</dbReference>
<reference evidence="9" key="1">
    <citation type="submission" date="2023-01" db="EMBL/GenBank/DDBJ databases">
        <title>Metagenome sequencing of chrysophaentin producing Chrysophaeum taylorii.</title>
        <authorList>
            <person name="Davison J."/>
            <person name="Bewley C."/>
        </authorList>
    </citation>
    <scope>NUCLEOTIDE SEQUENCE</scope>
    <source>
        <strain evidence="9">NIES-1699</strain>
    </source>
</reference>
<dbReference type="Gene3D" id="1.10.601.10">
    <property type="entry name" value="RNA Polymerase Primary Sigma Factor"/>
    <property type="match status" value="1"/>
</dbReference>
<dbReference type="InterPro" id="IPR014284">
    <property type="entry name" value="RNA_pol_sigma-70_dom"/>
</dbReference>
<evidence type="ECO:0000256" key="7">
    <source>
        <dbReference type="SAM" id="SignalP"/>
    </source>
</evidence>
<dbReference type="SUPFAM" id="SSF88659">
    <property type="entry name" value="Sigma3 and sigma4 domains of RNA polymerase sigma factors"/>
    <property type="match status" value="2"/>
</dbReference>
<name>A0AAD7U6F3_9STRA</name>
<evidence type="ECO:0000256" key="3">
    <source>
        <dbReference type="ARBA" id="ARBA00023082"/>
    </source>
</evidence>
<evidence type="ECO:0000256" key="6">
    <source>
        <dbReference type="SAM" id="MobiDB-lite"/>
    </source>
</evidence>
<feature type="domain" description="RNA polymerase sigma-70" evidence="8">
    <location>
        <begin position="219"/>
        <end position="232"/>
    </location>
</feature>
<dbReference type="Proteomes" id="UP001230188">
    <property type="component" value="Unassembled WGS sequence"/>
</dbReference>
<keyword evidence="3" id="KW-0731">Sigma factor</keyword>
<proteinExistence type="inferred from homology"/>
<feature type="region of interest" description="Disordered" evidence="6">
    <location>
        <begin position="62"/>
        <end position="86"/>
    </location>
</feature>
<feature type="signal peptide" evidence="7">
    <location>
        <begin position="1"/>
        <end position="17"/>
    </location>
</feature>
<dbReference type="InterPro" id="IPR013324">
    <property type="entry name" value="RNA_pol_sigma_r3/r4-like"/>
</dbReference>
<dbReference type="InterPro" id="IPR050239">
    <property type="entry name" value="Sigma-70_RNA_pol_init_factors"/>
</dbReference>
<keyword evidence="4" id="KW-0238">DNA-binding</keyword>
<accession>A0AAD7U6F3</accession>
<gene>
    <name evidence="9" type="ORF">CTAYLR_005578</name>
</gene>
<dbReference type="Pfam" id="PF04542">
    <property type="entry name" value="Sigma70_r2"/>
    <property type="match status" value="1"/>
</dbReference>
<keyword evidence="10" id="KW-1185">Reference proteome</keyword>
<evidence type="ECO:0000313" key="10">
    <source>
        <dbReference type="Proteomes" id="UP001230188"/>
    </source>
</evidence>
<dbReference type="InterPro" id="IPR013325">
    <property type="entry name" value="RNA_pol_sigma_r2"/>
</dbReference>
<evidence type="ECO:0000256" key="2">
    <source>
        <dbReference type="ARBA" id="ARBA00023015"/>
    </source>
</evidence>
<dbReference type="InterPro" id="IPR007627">
    <property type="entry name" value="RNA_pol_sigma70_r2"/>
</dbReference>
<keyword evidence="5" id="KW-0804">Transcription</keyword>
<dbReference type="GO" id="GO:0016987">
    <property type="term" value="F:sigma factor activity"/>
    <property type="evidence" value="ECO:0007669"/>
    <property type="project" value="UniProtKB-KW"/>
</dbReference>
<dbReference type="SUPFAM" id="SSF88946">
    <property type="entry name" value="Sigma2 domain of RNA polymerase sigma factors"/>
    <property type="match status" value="1"/>
</dbReference>
<evidence type="ECO:0000259" key="8">
    <source>
        <dbReference type="PROSITE" id="PS00715"/>
    </source>
</evidence>
<dbReference type="InterPro" id="IPR000943">
    <property type="entry name" value="RNA_pol_sigma70"/>
</dbReference>
<feature type="region of interest" description="Disordered" evidence="6">
    <location>
        <begin position="129"/>
        <end position="150"/>
    </location>
</feature>
<organism evidence="9 10">
    <name type="scientific">Chrysophaeum taylorii</name>
    <dbReference type="NCBI Taxonomy" id="2483200"/>
    <lineage>
        <taxon>Eukaryota</taxon>
        <taxon>Sar</taxon>
        <taxon>Stramenopiles</taxon>
        <taxon>Ochrophyta</taxon>
        <taxon>Pelagophyceae</taxon>
        <taxon>Pelagomonadales</taxon>
        <taxon>Pelagomonadaceae</taxon>
        <taxon>Chrysophaeum</taxon>
    </lineage>
</organism>
<dbReference type="AlphaFoldDB" id="A0AAD7U6F3"/>
<evidence type="ECO:0000256" key="1">
    <source>
        <dbReference type="ARBA" id="ARBA00007788"/>
    </source>
</evidence>
<dbReference type="PANTHER" id="PTHR30603">
    <property type="entry name" value="RNA POLYMERASE SIGMA FACTOR RPO"/>
    <property type="match status" value="1"/>
</dbReference>